<dbReference type="InterPro" id="IPR032816">
    <property type="entry name" value="VTT_dom"/>
</dbReference>
<evidence type="ECO:0000256" key="3">
    <source>
        <dbReference type="ARBA" id="ARBA00022729"/>
    </source>
</evidence>
<proteinExistence type="predicted"/>
<accession>A0AAF0EUY4</accession>
<dbReference type="EMBL" id="CP119878">
    <property type="protein sequence ID" value="WFD34811.1"/>
    <property type="molecule type" value="Genomic_DNA"/>
</dbReference>
<feature type="region of interest" description="Disordered" evidence="6">
    <location>
        <begin position="72"/>
        <end position="95"/>
    </location>
</feature>
<keyword evidence="3" id="KW-0732">Signal</keyword>
<dbReference type="AlphaFoldDB" id="A0AAF0EUY4"/>
<keyword evidence="10" id="KW-1185">Reference proteome</keyword>
<keyword evidence="4 7" id="KW-1133">Transmembrane helix</keyword>
<name>A0AAF0EUY4_9BASI</name>
<dbReference type="GO" id="GO:0016020">
    <property type="term" value="C:membrane"/>
    <property type="evidence" value="ECO:0007669"/>
    <property type="project" value="UniProtKB-SubCell"/>
</dbReference>
<gene>
    <name evidence="9" type="ORF">MCUN1_001655</name>
</gene>
<dbReference type="Proteomes" id="UP001219933">
    <property type="component" value="Chromosome 2"/>
</dbReference>
<dbReference type="Pfam" id="PF09335">
    <property type="entry name" value="VTT_dom"/>
    <property type="match status" value="1"/>
</dbReference>
<feature type="transmembrane region" description="Helical" evidence="7">
    <location>
        <begin position="316"/>
        <end position="337"/>
    </location>
</feature>
<feature type="transmembrane region" description="Helical" evidence="7">
    <location>
        <begin position="486"/>
        <end position="503"/>
    </location>
</feature>
<evidence type="ECO:0000256" key="1">
    <source>
        <dbReference type="ARBA" id="ARBA00004141"/>
    </source>
</evidence>
<feature type="domain" description="VTT" evidence="8">
    <location>
        <begin position="295"/>
        <end position="430"/>
    </location>
</feature>
<evidence type="ECO:0000256" key="5">
    <source>
        <dbReference type="ARBA" id="ARBA00023136"/>
    </source>
</evidence>
<evidence type="ECO:0000256" key="6">
    <source>
        <dbReference type="SAM" id="MobiDB-lite"/>
    </source>
</evidence>
<evidence type="ECO:0000256" key="7">
    <source>
        <dbReference type="SAM" id="Phobius"/>
    </source>
</evidence>
<feature type="compositionally biased region" description="Low complexity" evidence="6">
    <location>
        <begin position="10"/>
        <end position="26"/>
    </location>
</feature>
<organism evidence="9 10">
    <name type="scientific">Malassezia cuniculi</name>
    <dbReference type="NCBI Taxonomy" id="948313"/>
    <lineage>
        <taxon>Eukaryota</taxon>
        <taxon>Fungi</taxon>
        <taxon>Dikarya</taxon>
        <taxon>Basidiomycota</taxon>
        <taxon>Ustilaginomycotina</taxon>
        <taxon>Malasseziomycetes</taxon>
        <taxon>Malasseziales</taxon>
        <taxon>Malasseziaceae</taxon>
        <taxon>Malassezia</taxon>
    </lineage>
</organism>
<dbReference type="InterPro" id="IPR045014">
    <property type="entry name" value="TM41A/B"/>
</dbReference>
<evidence type="ECO:0000256" key="2">
    <source>
        <dbReference type="ARBA" id="ARBA00022692"/>
    </source>
</evidence>
<feature type="region of interest" description="Disordered" evidence="6">
    <location>
        <begin position="1"/>
        <end position="33"/>
    </location>
</feature>
<evidence type="ECO:0000259" key="8">
    <source>
        <dbReference type="Pfam" id="PF09335"/>
    </source>
</evidence>
<keyword evidence="2 7" id="KW-0812">Transmembrane</keyword>
<feature type="transmembrane region" description="Helical" evidence="7">
    <location>
        <begin position="277"/>
        <end position="304"/>
    </location>
</feature>
<dbReference type="PANTHER" id="PTHR43220:SF21">
    <property type="entry name" value="TRANSMEMBRANE PROTEIN 41A"/>
    <property type="match status" value="1"/>
</dbReference>
<feature type="transmembrane region" description="Helical" evidence="7">
    <location>
        <begin position="218"/>
        <end position="239"/>
    </location>
</feature>
<comment type="subcellular location">
    <subcellularLocation>
        <location evidence="1">Membrane</location>
        <topology evidence="1">Multi-pass membrane protein</topology>
    </subcellularLocation>
</comment>
<protein>
    <recommendedName>
        <fullName evidence="8">VTT domain-containing protein</fullName>
    </recommendedName>
</protein>
<evidence type="ECO:0000313" key="10">
    <source>
        <dbReference type="Proteomes" id="UP001219933"/>
    </source>
</evidence>
<evidence type="ECO:0000256" key="4">
    <source>
        <dbReference type="ARBA" id="ARBA00022989"/>
    </source>
</evidence>
<sequence length="548" mass="58847">MPQSPEAGVPPRSRPLLRLLPQQYSRGRSTPDFTVVPREKEGISSADNQIHATEAPANRRISFRRILNGIVPAKRSERRDPSPPSGQLVMPSARRGAMVLDDSSSTYLSDDESVTPPTRSPYVAPRHAWSVAQAHADASAAALHNGFPAPIPSPSISLISADPSLASSSEPDQQGYCSPLVSFRTLMRRWFWSSKSYPHNVRADIDAHSTLATLMPHVWKFVFLGCTFVSATVFLGYLLSTLPLHLPTHLAELTLAEIRDMCVGLQQYASRDSSSMWHVFVVLSVLFVWKQAFCVPGSIIMNIIFGAMYGAYRGTLFASIYTAFGGLLCYLLAAPFAEVAAGVPGIAKPLHSMRVALADNGAVPKAHEHGKAHVGRNLWSYLMVLRLLPIVPYGMMNIACGVLGVPIVPFTVTLGLGSVPWNFCTTQLGEILQDVVTAVQSSMAASAAVAHGAKEAAAAASVSPATSMLASDTFTILLDRLCTPAMLVKLLLLSVMSALPLVLNRYLKRDSSNTDDTNDEAGMSMADAHVTASSSAPSHRLASVMISA</sequence>
<reference evidence="9" key="1">
    <citation type="submission" date="2023-03" db="EMBL/GenBank/DDBJ databases">
        <title>Mating type loci evolution in Malassezia.</title>
        <authorList>
            <person name="Coelho M.A."/>
        </authorList>
    </citation>
    <scope>NUCLEOTIDE SEQUENCE</scope>
    <source>
        <strain evidence="9">CBS 11721</strain>
    </source>
</reference>
<evidence type="ECO:0000313" key="9">
    <source>
        <dbReference type="EMBL" id="WFD34811.1"/>
    </source>
</evidence>
<dbReference type="PANTHER" id="PTHR43220">
    <property type="match status" value="1"/>
</dbReference>
<keyword evidence="5 7" id="KW-0472">Membrane</keyword>